<sequence>MLTRSQASVTAELEARRRAATAEVNATIGTRRQEFITDIPGQEMIYREKITEATLYLAAPILPAELTDYPLLSAEIGITAPDATALATLWLSMGAQWKRVGAELEAIRQAALLAISAAPDGAGVATALSAFRAAYAAWTPPPAP</sequence>
<evidence type="ECO:0000313" key="1">
    <source>
        <dbReference type="EMBL" id="TMV07322.1"/>
    </source>
</evidence>
<keyword evidence="2" id="KW-1185">Reference proteome</keyword>
<accession>A0ABY2WXR1</accession>
<name>A0ABY2WXR1_9RHOB</name>
<dbReference type="EMBL" id="VCPC01000010">
    <property type="protein sequence ID" value="TMV07322.1"/>
    <property type="molecule type" value="Genomic_DNA"/>
</dbReference>
<evidence type="ECO:0000313" key="2">
    <source>
        <dbReference type="Proteomes" id="UP001191082"/>
    </source>
</evidence>
<proteinExistence type="predicted"/>
<gene>
    <name evidence="1" type="ORF">FGK64_21975</name>
</gene>
<protein>
    <submittedName>
        <fullName evidence="1">Uncharacterized protein</fullName>
    </submittedName>
</protein>
<dbReference type="RefSeq" id="WP_138866006.1">
    <property type="nucleotide sequence ID" value="NZ_VCPC01000010.1"/>
</dbReference>
<organism evidence="1 2">
    <name type="scientific">Arenibacterium halophilum</name>
    <dbReference type="NCBI Taxonomy" id="2583821"/>
    <lineage>
        <taxon>Bacteria</taxon>
        <taxon>Pseudomonadati</taxon>
        <taxon>Pseudomonadota</taxon>
        <taxon>Alphaproteobacteria</taxon>
        <taxon>Rhodobacterales</taxon>
        <taxon>Paracoccaceae</taxon>
        <taxon>Arenibacterium</taxon>
    </lineage>
</organism>
<comment type="caution">
    <text evidence="1">The sequence shown here is derived from an EMBL/GenBank/DDBJ whole genome shotgun (WGS) entry which is preliminary data.</text>
</comment>
<dbReference type="Proteomes" id="UP001191082">
    <property type="component" value="Unassembled WGS sequence"/>
</dbReference>
<reference evidence="1 2" key="1">
    <citation type="submission" date="2019-05" db="EMBL/GenBank/DDBJ databases">
        <title>Marivita sp. nov. isolated from sea sediment.</title>
        <authorList>
            <person name="Kim W."/>
        </authorList>
    </citation>
    <scope>NUCLEOTIDE SEQUENCE [LARGE SCALE GENOMIC DNA]</scope>
    <source>
        <strain evidence="1 2">CAU 1492</strain>
    </source>
</reference>